<dbReference type="Pfam" id="PF08240">
    <property type="entry name" value="ADH_N"/>
    <property type="match status" value="1"/>
</dbReference>
<dbReference type="Gene3D" id="3.40.50.720">
    <property type="entry name" value="NAD(P)-binding Rossmann-like Domain"/>
    <property type="match status" value="1"/>
</dbReference>
<evidence type="ECO:0000256" key="2">
    <source>
        <dbReference type="ARBA" id="ARBA00023002"/>
    </source>
</evidence>
<reference evidence="4 5" key="1">
    <citation type="submission" date="2020-03" db="EMBL/GenBank/DDBJ databases">
        <title>Genomic Encyclopedia of Type Strains, Phase IV (KMG-IV): sequencing the most valuable type-strain genomes for metagenomic binning, comparative biology and taxonomic classification.</title>
        <authorList>
            <person name="Goeker M."/>
        </authorList>
    </citation>
    <scope>NUCLEOTIDE SEQUENCE [LARGE SCALE GENOMIC DNA]</scope>
    <source>
        <strain evidence="4 5">DSM 16846</strain>
    </source>
</reference>
<keyword evidence="2 4" id="KW-0560">Oxidoreductase</keyword>
<dbReference type="InterPro" id="IPR036291">
    <property type="entry name" value="NAD(P)-bd_dom_sf"/>
</dbReference>
<dbReference type="GO" id="GO:0003960">
    <property type="term" value="F:quinone reductase (NADPH) activity"/>
    <property type="evidence" value="ECO:0007669"/>
    <property type="project" value="UniProtKB-EC"/>
</dbReference>
<dbReference type="RefSeq" id="WP_168068694.1">
    <property type="nucleotide sequence ID" value="NZ_JAATJC010000001.1"/>
</dbReference>
<dbReference type="Pfam" id="PF00107">
    <property type="entry name" value="ADH_zinc_N"/>
    <property type="match status" value="1"/>
</dbReference>
<dbReference type="Gene3D" id="3.90.180.10">
    <property type="entry name" value="Medium-chain alcohol dehydrogenases, catalytic domain"/>
    <property type="match status" value="1"/>
</dbReference>
<proteinExistence type="predicted"/>
<dbReference type="InterPro" id="IPR011032">
    <property type="entry name" value="GroES-like_sf"/>
</dbReference>
<name>A0A7X5Y632_9SPHN</name>
<dbReference type="SUPFAM" id="SSF50129">
    <property type="entry name" value="GroES-like"/>
    <property type="match status" value="1"/>
</dbReference>
<dbReference type="PROSITE" id="PS01162">
    <property type="entry name" value="QOR_ZETA_CRYSTAL"/>
    <property type="match status" value="1"/>
</dbReference>
<evidence type="ECO:0000313" key="5">
    <source>
        <dbReference type="Proteomes" id="UP000558192"/>
    </source>
</evidence>
<dbReference type="CDD" id="cd05286">
    <property type="entry name" value="QOR2"/>
    <property type="match status" value="1"/>
</dbReference>
<evidence type="ECO:0000259" key="3">
    <source>
        <dbReference type="SMART" id="SM00829"/>
    </source>
</evidence>
<dbReference type="EMBL" id="JAATJC010000001">
    <property type="protein sequence ID" value="NJC05864.1"/>
    <property type="molecule type" value="Genomic_DNA"/>
</dbReference>
<dbReference type="SUPFAM" id="SSF51735">
    <property type="entry name" value="NAD(P)-binding Rossmann-fold domains"/>
    <property type="match status" value="1"/>
</dbReference>
<dbReference type="InterPro" id="IPR020843">
    <property type="entry name" value="ER"/>
</dbReference>
<dbReference type="GO" id="GO:0008270">
    <property type="term" value="F:zinc ion binding"/>
    <property type="evidence" value="ECO:0007669"/>
    <property type="project" value="InterPro"/>
</dbReference>
<comment type="caution">
    <text evidence="4">The sequence shown here is derived from an EMBL/GenBank/DDBJ whole genome shotgun (WGS) entry which is preliminary data.</text>
</comment>
<dbReference type="GO" id="GO:0070402">
    <property type="term" value="F:NADPH binding"/>
    <property type="evidence" value="ECO:0007669"/>
    <property type="project" value="TreeGrafter"/>
</dbReference>
<dbReference type="InterPro" id="IPR002364">
    <property type="entry name" value="Quin_OxRdtase/zeta-crystal_CS"/>
</dbReference>
<evidence type="ECO:0000256" key="1">
    <source>
        <dbReference type="ARBA" id="ARBA00022857"/>
    </source>
</evidence>
<feature type="domain" description="Enoyl reductase (ER)" evidence="3">
    <location>
        <begin position="12"/>
        <end position="322"/>
    </location>
</feature>
<dbReference type="EC" id="1.6.5.5" evidence="4"/>
<dbReference type="PANTHER" id="PTHR48106:SF13">
    <property type="entry name" value="QUINONE OXIDOREDUCTASE-RELATED"/>
    <property type="match status" value="1"/>
</dbReference>
<dbReference type="InterPro" id="IPR013149">
    <property type="entry name" value="ADH-like_C"/>
</dbReference>
<sequence length="324" mass="34044">MKALQAIIRRFGGPEVIEWLEVDLPPPEPGEVVMANEAVGINFIDTYHRTGLYPASLPTALGMEAAGRVLAVGPGVALRPGDRVATFGPERGAYSTARIVPAASLLRVPEDVPSELAAAALLKGCTAEFLVERCAGVRPGMDVLVHAAAGGVGLILVQWLKAIGARVIGTVSTEAKAALATQAGADEIIRYDHQPVAERVRALTGGKGCEIVFDGVGADTWDASLDSAARRGLIVSYGNASGPVTGVALGVLAQKGSLRVTRPTLFDYYATSDERREGAERLWEMIRNGKVSVTIGSRYALDQAAEAHRALEARETTGSVLLIP</sequence>
<evidence type="ECO:0000313" key="4">
    <source>
        <dbReference type="EMBL" id="NJC05864.1"/>
    </source>
</evidence>
<dbReference type="FunFam" id="3.40.50.720:FF:000053">
    <property type="entry name" value="Quinone oxidoreductase 1"/>
    <property type="match status" value="1"/>
</dbReference>
<accession>A0A7X5Y632</accession>
<keyword evidence="5" id="KW-1185">Reference proteome</keyword>
<dbReference type="InterPro" id="IPR013154">
    <property type="entry name" value="ADH-like_N"/>
</dbReference>
<dbReference type="PANTHER" id="PTHR48106">
    <property type="entry name" value="QUINONE OXIDOREDUCTASE PIG3-RELATED"/>
    <property type="match status" value="1"/>
</dbReference>
<dbReference type="Proteomes" id="UP000558192">
    <property type="component" value="Unassembled WGS sequence"/>
</dbReference>
<dbReference type="GO" id="GO:0005829">
    <property type="term" value="C:cytosol"/>
    <property type="evidence" value="ECO:0007669"/>
    <property type="project" value="TreeGrafter"/>
</dbReference>
<dbReference type="InterPro" id="IPR047618">
    <property type="entry name" value="QOR-like"/>
</dbReference>
<dbReference type="SMART" id="SM00829">
    <property type="entry name" value="PKS_ER"/>
    <property type="match status" value="1"/>
</dbReference>
<gene>
    <name evidence="4" type="ORF">GGQ97_001657</name>
</gene>
<dbReference type="AlphaFoldDB" id="A0A7X5Y632"/>
<dbReference type="GO" id="GO:0035925">
    <property type="term" value="F:mRNA 3'-UTR AU-rich region binding"/>
    <property type="evidence" value="ECO:0007669"/>
    <property type="project" value="TreeGrafter"/>
</dbReference>
<organism evidence="4 5">
    <name type="scientific">Sphingomonas kaistensis</name>
    <dbReference type="NCBI Taxonomy" id="298708"/>
    <lineage>
        <taxon>Bacteria</taxon>
        <taxon>Pseudomonadati</taxon>
        <taxon>Pseudomonadota</taxon>
        <taxon>Alphaproteobacteria</taxon>
        <taxon>Sphingomonadales</taxon>
        <taxon>Sphingomonadaceae</taxon>
        <taxon>Sphingomonas</taxon>
    </lineage>
</organism>
<keyword evidence="1" id="KW-0521">NADP</keyword>
<protein>
    <submittedName>
        <fullName evidence="4">NADPH2:quinone reductase</fullName>
        <ecNumber evidence="4">1.6.5.5</ecNumber>
    </submittedName>
</protein>